<protein>
    <submittedName>
        <fullName evidence="1">Uncharacterized protein</fullName>
    </submittedName>
</protein>
<comment type="caution">
    <text evidence="1">The sequence shown here is derived from an EMBL/GenBank/DDBJ whole genome shotgun (WGS) entry which is preliminary data.</text>
</comment>
<proteinExistence type="predicted"/>
<accession>A0A8K0JCA4</accession>
<dbReference type="OrthoDB" id="1924968at2759"/>
<evidence type="ECO:0000313" key="2">
    <source>
        <dbReference type="Proteomes" id="UP000811619"/>
    </source>
</evidence>
<evidence type="ECO:0000313" key="1">
    <source>
        <dbReference type="EMBL" id="KAG5925954.1"/>
    </source>
</evidence>
<organism evidence="1 2">
    <name type="scientific">Claviceps africana</name>
    <dbReference type="NCBI Taxonomy" id="83212"/>
    <lineage>
        <taxon>Eukaryota</taxon>
        <taxon>Fungi</taxon>
        <taxon>Dikarya</taxon>
        <taxon>Ascomycota</taxon>
        <taxon>Pezizomycotina</taxon>
        <taxon>Sordariomycetes</taxon>
        <taxon>Hypocreomycetidae</taxon>
        <taxon>Hypocreales</taxon>
        <taxon>Clavicipitaceae</taxon>
        <taxon>Claviceps</taxon>
    </lineage>
</organism>
<gene>
    <name evidence="1" type="ORF">E4U42_003783</name>
</gene>
<dbReference type="Proteomes" id="UP000811619">
    <property type="component" value="Unassembled WGS sequence"/>
</dbReference>
<reference evidence="1" key="1">
    <citation type="journal article" date="2020" name="bioRxiv">
        <title>Whole genome comparisons of ergot fungi reveals the divergence and evolution of species within the genus Claviceps are the result of varying mechanisms driving genome evolution and host range expansion.</title>
        <authorList>
            <person name="Wyka S.A."/>
            <person name="Mondo S.J."/>
            <person name="Liu M."/>
            <person name="Dettman J."/>
            <person name="Nalam V."/>
            <person name="Broders K.D."/>
        </authorList>
    </citation>
    <scope>NUCLEOTIDE SEQUENCE</scope>
    <source>
        <strain evidence="1">CCC 489</strain>
    </source>
</reference>
<keyword evidence="2" id="KW-1185">Reference proteome</keyword>
<dbReference type="AlphaFoldDB" id="A0A8K0JCA4"/>
<dbReference type="EMBL" id="SRPY01000321">
    <property type="protein sequence ID" value="KAG5925954.1"/>
    <property type="molecule type" value="Genomic_DNA"/>
</dbReference>
<sequence length="89" mass="10088">MPSAAAARKTLLVKTAQVEQDMAARAPQADTRQHKQWSDVYSFSYHESLTGCVAQLEELEKYTKMIVGQQGFDDEFSYDDDDDDDRVGH</sequence>
<name>A0A8K0JCA4_9HYPO</name>